<comment type="similarity">
    <text evidence="3">Belongs to the DNA glycosylase family. DEMETER subfamily.</text>
</comment>
<reference evidence="12 13" key="1">
    <citation type="submission" date="2024-12" db="EMBL/GenBank/DDBJ databases">
        <title>The unique morphological basis and parallel evolutionary history of personate flowers in Penstemon.</title>
        <authorList>
            <person name="Depatie T.H."/>
            <person name="Wessinger C.A."/>
        </authorList>
    </citation>
    <scope>NUCLEOTIDE SEQUENCE [LARGE SCALE GENOMIC DNA]</scope>
    <source>
        <strain evidence="12">WTNN_2</strain>
        <tissue evidence="12">Leaf</tissue>
    </source>
</reference>
<keyword evidence="6" id="KW-0408">Iron</keyword>
<feature type="compositionally biased region" description="Polar residues" evidence="10">
    <location>
        <begin position="841"/>
        <end position="850"/>
    </location>
</feature>
<comment type="subcellular location">
    <subcellularLocation>
        <location evidence="2">Nucleus</location>
    </subcellularLocation>
</comment>
<keyword evidence="13" id="KW-1185">Reference proteome</keyword>
<proteinExistence type="inferred from homology"/>
<evidence type="ECO:0000259" key="11">
    <source>
        <dbReference type="SMART" id="SM00478"/>
    </source>
</evidence>
<evidence type="ECO:0000256" key="1">
    <source>
        <dbReference type="ARBA" id="ARBA00001966"/>
    </source>
</evidence>
<feature type="compositionally biased region" description="Basic residues" evidence="10">
    <location>
        <begin position="376"/>
        <end position="385"/>
    </location>
</feature>
<feature type="region of interest" description="Disordered" evidence="10">
    <location>
        <begin position="544"/>
        <end position="575"/>
    </location>
</feature>
<keyword evidence="5" id="KW-0479">Metal-binding</keyword>
<evidence type="ECO:0000256" key="3">
    <source>
        <dbReference type="ARBA" id="ARBA00005646"/>
    </source>
</evidence>
<dbReference type="SMART" id="SM00525">
    <property type="entry name" value="FES"/>
    <property type="match status" value="1"/>
</dbReference>
<dbReference type="InterPro" id="IPR044811">
    <property type="entry name" value="DME/ROS1"/>
</dbReference>
<evidence type="ECO:0000313" key="13">
    <source>
        <dbReference type="Proteomes" id="UP001634393"/>
    </source>
</evidence>
<comment type="caution">
    <text evidence="12">The sequence shown here is derived from an EMBL/GenBank/DDBJ whole genome shotgun (WGS) entry which is preliminary data.</text>
</comment>
<dbReference type="SMART" id="SM00478">
    <property type="entry name" value="ENDO3c"/>
    <property type="match status" value="1"/>
</dbReference>
<dbReference type="PANTHER" id="PTHR46213">
    <property type="entry name" value="TRANSCRIPTIONAL ACTIVATOR DEMETER"/>
    <property type="match status" value="1"/>
</dbReference>
<dbReference type="Pfam" id="PF15629">
    <property type="entry name" value="Perm-CXXC"/>
    <property type="match status" value="1"/>
</dbReference>
<feature type="compositionally biased region" description="Basic and acidic residues" evidence="10">
    <location>
        <begin position="552"/>
        <end position="566"/>
    </location>
</feature>
<dbReference type="Gene3D" id="1.10.1670.10">
    <property type="entry name" value="Helix-hairpin-Helix base-excision DNA repair enzymes (C-terminal)"/>
    <property type="match status" value="1"/>
</dbReference>
<gene>
    <name evidence="12" type="ORF">ACJIZ3_022815</name>
</gene>
<dbReference type="Pfam" id="PF15628">
    <property type="entry name" value="RRM_DME"/>
    <property type="match status" value="1"/>
</dbReference>
<feature type="region of interest" description="Disordered" evidence="10">
    <location>
        <begin position="837"/>
        <end position="869"/>
    </location>
</feature>
<evidence type="ECO:0000256" key="7">
    <source>
        <dbReference type="ARBA" id="ARBA00023014"/>
    </source>
</evidence>
<dbReference type="InterPro" id="IPR028924">
    <property type="entry name" value="Perm-CXXC"/>
</dbReference>
<dbReference type="SUPFAM" id="SSF48150">
    <property type="entry name" value="DNA-glycosylase"/>
    <property type="match status" value="1"/>
</dbReference>
<evidence type="ECO:0000256" key="2">
    <source>
        <dbReference type="ARBA" id="ARBA00004123"/>
    </source>
</evidence>
<dbReference type="PANTHER" id="PTHR46213:SF24">
    <property type="entry name" value="HHH-GPD DOMAIN-CONTAINING PROTEIN"/>
    <property type="match status" value="1"/>
</dbReference>
<evidence type="ECO:0000256" key="10">
    <source>
        <dbReference type="SAM" id="MobiDB-lite"/>
    </source>
</evidence>
<dbReference type="InterPro" id="IPR028925">
    <property type="entry name" value="RRM_DME"/>
</dbReference>
<dbReference type="InterPro" id="IPR011257">
    <property type="entry name" value="DNA_glycosylase"/>
</dbReference>
<dbReference type="GO" id="GO:0051539">
    <property type="term" value="F:4 iron, 4 sulfur cluster binding"/>
    <property type="evidence" value="ECO:0007669"/>
    <property type="project" value="UniProtKB-KW"/>
</dbReference>
<keyword evidence="8" id="KW-0238">DNA-binding</keyword>
<feature type="compositionally biased region" description="Polar residues" evidence="10">
    <location>
        <begin position="334"/>
        <end position="344"/>
    </location>
</feature>
<dbReference type="CDD" id="cd00056">
    <property type="entry name" value="ENDO3c"/>
    <property type="match status" value="1"/>
</dbReference>
<evidence type="ECO:0000256" key="6">
    <source>
        <dbReference type="ARBA" id="ARBA00023004"/>
    </source>
</evidence>
<feature type="region of interest" description="Disordered" evidence="10">
    <location>
        <begin position="287"/>
        <end position="310"/>
    </location>
</feature>
<feature type="region of interest" description="Disordered" evidence="10">
    <location>
        <begin position="1298"/>
        <end position="1322"/>
    </location>
</feature>
<keyword evidence="9" id="KW-0539">Nucleus</keyword>
<evidence type="ECO:0000256" key="9">
    <source>
        <dbReference type="ARBA" id="ARBA00023242"/>
    </source>
</evidence>
<dbReference type="GO" id="GO:0046872">
    <property type="term" value="F:metal ion binding"/>
    <property type="evidence" value="ECO:0007669"/>
    <property type="project" value="UniProtKB-KW"/>
</dbReference>
<dbReference type="Proteomes" id="UP001634393">
    <property type="component" value="Unassembled WGS sequence"/>
</dbReference>
<keyword evidence="4" id="KW-0004">4Fe-4S</keyword>
<feature type="domain" description="HhH-GPD" evidence="11">
    <location>
        <begin position="1370"/>
        <end position="1540"/>
    </location>
</feature>
<feature type="region of interest" description="Disordered" evidence="10">
    <location>
        <begin position="327"/>
        <end position="418"/>
    </location>
</feature>
<sequence length="1900" mass="213161">MNLGRGFSFSQDKEILQNGHIWIPATPEKPVVQRPNYPLAATPENPVLQRPNYPPAATPEKPVVQRPNHPQAETTENWQDLLGMYTGLLQDEACNVPSQKYNPNTSDMALVSTYNSLPRDLNRRGLVQRNREEQRLPQNFDSNGLIGMNLREQNIRDVSIEKFRSLNQNTGGIGSYVQNLDNVVPRKVNSLAELMGMKSALNAPLTNGEPNRSAFGVQKPINIIPQSQAECNSMTYKSASAMIQPNHNLHDNYGLGAFNLQQMPKGRLSVPYRPNYNLNLPPISEAGESSSAAAGPFKLGPITPDQQQKSKNYQIIQVPQLCIEGIPHQDRDTQGSGVLSQQTEIVEKEPKQKEKNNSDAGNERGIDLNITPPQKTPKRRKHRPKVVVEGKSKKTPKVSIKENNTPDGKSTGKRKYVRKKSIETSKSNTPNVENVAAASHIESAVKSCRRALNFELENGTKKDSQGREVDCQAQNNVGNEAAASHIESAVKSCRGSLNFVLENGKEKDSQGRKFDCQAQNNELSKVPFNLNLDSHNAEWSTEINEPSTSAVKEGHNNISGKEKHQTENLPPAPKNHTLNVIARSLSMRSANISQSGDQNRYDQIQHRFGGGLAQIVIQANTNWPNLDRTRQLMLHSKPQPVENLVNTTEKRGSKREYSNNELPQAQNVSVMGSLCFNGVSKPGHNNSYSSNVWQKESESVKRNKIEDKFNVTSSGMTSEIINVEDSPGPIERRRNKSFNAQSSTLCINGALPNSDIEGKCTSSNLHNQANNVTFDWSTNLRLKFQHHIQHQIASSQVHQSTKSLTTITDLNQEPICERDPKFTQGNDILSSPVRVPVKRQTAGQVPSNKVSRMDKVPQQETKNARGYKHSPKEVTGVREENRVFFSVDYITDRMNNLRLSNNGKEIVREEQSALVPYKGDGAIVAHEAFDPIKKRRPRPKVDLDPETNRLWNLLMGKEGSESADKVDIDKEKWWEEERKVFRGRVDSFIARMHLVQGDRRFSKWKGSVVDSVIGVFLTQNVSDHLSSSAFMSLAAKFPPKSTTIRQHEVQVTYPDETTYDHRTTRETVSIHSSVTSIESSEFKTGNPMKGTVSNLMNDHTKRTEEDIISSQSSSESFIFQASEDIKSSSGSTSEAEDHIIRCNLNKNQQAERIAAFNQHHFQVMGSLSLDNRPLIGHQPIETPVYGQYPGLATGRDVYSYPFNSNVPNSQSPVRLSTSSWLNMSTGLEKWEKDALASLGNESISSLASIIDFGYTSETRAENGHDNAGQGAESNFAAQQAGKPNLQPSMVHHETLNKYPVQQTDSPALSKQPSDTRERSENVMVEPNEMGQVHSSTGTPNKIGATTLNKKRKAEKEKVEPFNWDTLRKQAQEKHGTRGISRDAMDSLDYEALRNADVRVISDAIKERGMNNMLAERMKDFLNRLVRDHGRTDLEWLRDVQPDKAKDYLLSIRGLGLKSVECVRLLTLHHLAFPVDTNVGRIAVRLGWVPLQPLPESLQLHLLEMYPVLESIQKYLWPRLCKLDQETLYELHYQMITFGKVFCTKREPNCNACPLRAECRHFASAFASARLALPGPEEKRVVSSSAPPNAKRSPDVIIKPVPLLLAEDNLERQTGLTRNCEPIIEEPTTPEATIEVTEREIEDAFYEDPDEIPVIKLNIEEFTTNLQSFMQEHMEMQEGDMSRALVALSPELASIPKPKLKHISRLRTEHQVYELPDTHPLLKGLDRREPDDPSPYLLAIWTPGETADSIQAPENKCSSLEESGLCNKTTCFSCSSTREAQAQTVRGTILIPCRTAMRGSFPLNGTYFQVNEMFADHESSLNPIDVPRSYIWNLPRRTVFFGTSVTSIFKGLSTEGIQYCFWKGFVCVRGFDRESRAPRPLKARLHFPASKMTKQNEQNKK</sequence>
<feature type="compositionally biased region" description="Polar residues" evidence="10">
    <location>
        <begin position="1299"/>
        <end position="1312"/>
    </location>
</feature>
<feature type="region of interest" description="Disordered" evidence="10">
    <location>
        <begin position="41"/>
        <end position="68"/>
    </location>
</feature>
<feature type="compositionally biased region" description="Basic and acidic residues" evidence="10">
    <location>
        <begin position="345"/>
        <end position="366"/>
    </location>
</feature>
<name>A0ABD3TMA7_9LAMI</name>
<dbReference type="FunFam" id="1.10.1670.10:FF:000004">
    <property type="entry name" value="DNA glycosylase/AP lyase ROS1"/>
    <property type="match status" value="1"/>
</dbReference>
<dbReference type="EMBL" id="JBJXBP010000003">
    <property type="protein sequence ID" value="KAL3838224.1"/>
    <property type="molecule type" value="Genomic_DNA"/>
</dbReference>
<dbReference type="GO" id="GO:0019104">
    <property type="term" value="F:DNA N-glycosylase activity"/>
    <property type="evidence" value="ECO:0007669"/>
    <property type="project" value="UniProtKB-ARBA"/>
</dbReference>
<dbReference type="InterPro" id="IPR023170">
    <property type="entry name" value="HhH_base_excis_C"/>
</dbReference>
<evidence type="ECO:0000313" key="12">
    <source>
        <dbReference type="EMBL" id="KAL3838224.1"/>
    </source>
</evidence>
<comment type="cofactor">
    <cofactor evidence="1">
        <name>[4Fe-4S] cluster</name>
        <dbReference type="ChEBI" id="CHEBI:49883"/>
    </cofactor>
</comment>
<evidence type="ECO:0000256" key="4">
    <source>
        <dbReference type="ARBA" id="ARBA00022485"/>
    </source>
</evidence>
<protein>
    <recommendedName>
        <fullName evidence="11">HhH-GPD domain-containing protein</fullName>
    </recommendedName>
</protein>
<evidence type="ECO:0000256" key="5">
    <source>
        <dbReference type="ARBA" id="ARBA00022723"/>
    </source>
</evidence>
<dbReference type="GO" id="GO:0005634">
    <property type="term" value="C:nucleus"/>
    <property type="evidence" value="ECO:0007669"/>
    <property type="project" value="UniProtKB-SubCell"/>
</dbReference>
<organism evidence="12 13">
    <name type="scientific">Penstemon smallii</name>
    <dbReference type="NCBI Taxonomy" id="265156"/>
    <lineage>
        <taxon>Eukaryota</taxon>
        <taxon>Viridiplantae</taxon>
        <taxon>Streptophyta</taxon>
        <taxon>Embryophyta</taxon>
        <taxon>Tracheophyta</taxon>
        <taxon>Spermatophyta</taxon>
        <taxon>Magnoliopsida</taxon>
        <taxon>eudicotyledons</taxon>
        <taxon>Gunneridae</taxon>
        <taxon>Pentapetalae</taxon>
        <taxon>asterids</taxon>
        <taxon>lamiids</taxon>
        <taxon>Lamiales</taxon>
        <taxon>Plantaginaceae</taxon>
        <taxon>Cheloneae</taxon>
        <taxon>Penstemon</taxon>
    </lineage>
</organism>
<dbReference type="GO" id="GO:0003677">
    <property type="term" value="F:DNA binding"/>
    <property type="evidence" value="ECO:0007669"/>
    <property type="project" value="UniProtKB-KW"/>
</dbReference>
<dbReference type="InterPro" id="IPR003651">
    <property type="entry name" value="Endonuclease3_FeS-loop_motif"/>
</dbReference>
<evidence type="ECO:0000256" key="8">
    <source>
        <dbReference type="ARBA" id="ARBA00023125"/>
    </source>
</evidence>
<dbReference type="GO" id="GO:0003906">
    <property type="term" value="F:DNA-(apurinic or apyrimidinic site) endonuclease activity"/>
    <property type="evidence" value="ECO:0007669"/>
    <property type="project" value="UniProtKB-ARBA"/>
</dbReference>
<dbReference type="InterPro" id="IPR003265">
    <property type="entry name" value="HhH-GPD_domain"/>
</dbReference>
<keyword evidence="7" id="KW-0411">Iron-sulfur</keyword>
<accession>A0ABD3TMA7</accession>